<reference evidence="1" key="1">
    <citation type="submission" date="2023-04" db="EMBL/GenBank/DDBJ databases">
        <title>A chromosome-level genome assembly of the parasitoid wasp Eretmocerus hayati.</title>
        <authorList>
            <person name="Zhong Y."/>
            <person name="Liu S."/>
            <person name="Liu Y."/>
        </authorList>
    </citation>
    <scope>NUCLEOTIDE SEQUENCE</scope>
    <source>
        <strain evidence="1">ZJU_SS_LIU_2023</strain>
    </source>
</reference>
<comment type="caution">
    <text evidence="1">The sequence shown here is derived from an EMBL/GenBank/DDBJ whole genome shotgun (WGS) entry which is preliminary data.</text>
</comment>
<evidence type="ECO:0000313" key="2">
    <source>
        <dbReference type="Proteomes" id="UP001239111"/>
    </source>
</evidence>
<evidence type="ECO:0000313" key="1">
    <source>
        <dbReference type="EMBL" id="KAJ8664932.1"/>
    </source>
</evidence>
<organism evidence="1 2">
    <name type="scientific">Eretmocerus hayati</name>
    <dbReference type="NCBI Taxonomy" id="131215"/>
    <lineage>
        <taxon>Eukaryota</taxon>
        <taxon>Metazoa</taxon>
        <taxon>Ecdysozoa</taxon>
        <taxon>Arthropoda</taxon>
        <taxon>Hexapoda</taxon>
        <taxon>Insecta</taxon>
        <taxon>Pterygota</taxon>
        <taxon>Neoptera</taxon>
        <taxon>Endopterygota</taxon>
        <taxon>Hymenoptera</taxon>
        <taxon>Apocrita</taxon>
        <taxon>Proctotrupomorpha</taxon>
        <taxon>Chalcidoidea</taxon>
        <taxon>Aphelinidae</taxon>
        <taxon>Aphelininae</taxon>
        <taxon>Eretmocerus</taxon>
    </lineage>
</organism>
<gene>
    <name evidence="1" type="ORF">QAD02_006594</name>
</gene>
<protein>
    <submittedName>
        <fullName evidence="1">Uncharacterized protein</fullName>
    </submittedName>
</protein>
<name>A0ACC2N3M6_9HYME</name>
<keyword evidence="2" id="KW-1185">Reference proteome</keyword>
<sequence length="395" mass="44840">KHNKKEEYLDDWRKKVEWERACVDRITGIAFGEGSGTYIMLDHARFNQERQSILNDFKRRMDYLDCRMQWFAHDLFTEGPGNVDRTFGYLQELQREIQEINRHSIENLEKLFSDLQSLVKKVIAAGLNYVLQQDRLYSRHGAPSRSLDNYMSELRSCMYSLAAGGLLSHGTFVNAGFDEHLRRLLDDLYNQVWDFITTTRLRTPTNDALAVRPSNDTPIAGPSRDPEVSEVDQWSQSMLKAVEESLTVMKSALKTISDHEKALYPSQMLPGPSDRCQAGSDPSSTTPQIPDADDTTIEPEVCQAGPSNAEIVSHREVIRSVGEVEVEYIDTEITQEPNHGAQNATAEVSLDHTNDDFDDTKVRGSNGGWMNFRRPSKIDLLHWRTGVDLVTDSNP</sequence>
<accession>A0ACC2N3M6</accession>
<dbReference type="Proteomes" id="UP001239111">
    <property type="component" value="Chromosome 4"/>
</dbReference>
<feature type="non-terminal residue" evidence="1">
    <location>
        <position position="1"/>
    </location>
</feature>
<proteinExistence type="predicted"/>
<dbReference type="EMBL" id="CM056744">
    <property type="protein sequence ID" value="KAJ8664932.1"/>
    <property type="molecule type" value="Genomic_DNA"/>
</dbReference>